<dbReference type="EMBL" id="DTBZ01000064">
    <property type="protein sequence ID" value="HGQ17891.1"/>
    <property type="molecule type" value="Genomic_DNA"/>
</dbReference>
<feature type="domain" description="TNase-like" evidence="2">
    <location>
        <begin position="53"/>
        <end position="151"/>
    </location>
</feature>
<keyword evidence="1" id="KW-0812">Transmembrane</keyword>
<dbReference type="PROSITE" id="PS50830">
    <property type="entry name" value="TNASE_3"/>
    <property type="match status" value="1"/>
</dbReference>
<evidence type="ECO:0000313" key="3">
    <source>
        <dbReference type="EMBL" id="HGN37143.1"/>
    </source>
</evidence>
<name>A0A7J3I962_9CREN</name>
<dbReference type="SMART" id="SM00318">
    <property type="entry name" value="SNc"/>
    <property type="match status" value="1"/>
</dbReference>
<keyword evidence="1" id="KW-0472">Membrane</keyword>
<organism evidence="3">
    <name type="scientific">Ignisphaera aggregans</name>
    <dbReference type="NCBI Taxonomy" id="334771"/>
    <lineage>
        <taxon>Archaea</taxon>
        <taxon>Thermoproteota</taxon>
        <taxon>Thermoprotei</taxon>
        <taxon>Desulfurococcales</taxon>
        <taxon>Desulfurococcaceae</taxon>
        <taxon>Ignisphaera</taxon>
    </lineage>
</organism>
<dbReference type="Gene3D" id="2.40.50.90">
    <property type="match status" value="1"/>
</dbReference>
<dbReference type="InterPro" id="IPR016071">
    <property type="entry name" value="Staphylococal_nuclease_OB-fold"/>
</dbReference>
<sequence length="317" mass="35152">MQLWVVNHMATDISRSMNGAVEYLSLTMFITVLLYLSSIYIGMYYSVALQSEFDVCADIYRVVDGDTFDAFPVGRVRLADIDAPELGTSEGEQAKQALSNLVSRYGSRVYLDVDDIYIMDRYNRIVAVAYLRYNKTHIINVNRWLIDNGYATIADYPNEFNPYTWTLYIYLPYDPCGEKTITATATKTITITSTITSTATIVQTATQIITSPVTTTRTVTSTSILPVTTTLTTTATITSFATTTTATTTSVQPTTVTVEKTSIAITTLTNVKTVTQTMTTKAKETIVVYQIPTALVLLLAVLIPIGFALGYMMRKRY</sequence>
<evidence type="ECO:0000256" key="1">
    <source>
        <dbReference type="SAM" id="Phobius"/>
    </source>
</evidence>
<evidence type="ECO:0000259" key="2">
    <source>
        <dbReference type="PROSITE" id="PS50830"/>
    </source>
</evidence>
<keyword evidence="1" id="KW-1133">Transmembrane helix</keyword>
<feature type="transmembrane region" description="Helical" evidence="1">
    <location>
        <begin position="21"/>
        <end position="45"/>
    </location>
</feature>
<feature type="transmembrane region" description="Helical" evidence="1">
    <location>
        <begin position="287"/>
        <end position="311"/>
    </location>
</feature>
<evidence type="ECO:0000313" key="4">
    <source>
        <dbReference type="EMBL" id="HGQ17891.1"/>
    </source>
</evidence>
<dbReference type="AlphaFoldDB" id="A0A7J3I962"/>
<accession>A0A7J3I962</accession>
<comment type="caution">
    <text evidence="3">The sequence shown here is derived from an EMBL/GenBank/DDBJ whole genome shotgun (WGS) entry which is preliminary data.</text>
</comment>
<reference evidence="3" key="1">
    <citation type="journal article" date="2020" name="mSystems">
        <title>Genome- and Community-Level Interaction Insights into Carbon Utilization and Element Cycling Functions of Hydrothermarchaeota in Hydrothermal Sediment.</title>
        <authorList>
            <person name="Zhou Z."/>
            <person name="Liu Y."/>
            <person name="Xu W."/>
            <person name="Pan J."/>
            <person name="Luo Z.H."/>
            <person name="Li M."/>
        </authorList>
    </citation>
    <scope>NUCLEOTIDE SEQUENCE [LARGE SCALE GENOMIC DNA]</scope>
    <source>
        <strain evidence="3">SpSt-618</strain>
        <strain evidence="4">SpSt-657</strain>
    </source>
</reference>
<gene>
    <name evidence="3" type="ORF">ENT87_06320</name>
    <name evidence="4" type="ORF">ENU30_02755</name>
</gene>
<dbReference type="Pfam" id="PF00565">
    <property type="entry name" value="SNase"/>
    <property type="match status" value="1"/>
</dbReference>
<dbReference type="InterPro" id="IPR035437">
    <property type="entry name" value="SNase_OB-fold_sf"/>
</dbReference>
<dbReference type="EMBL" id="DTAI01000187">
    <property type="protein sequence ID" value="HGN37143.1"/>
    <property type="molecule type" value="Genomic_DNA"/>
</dbReference>
<protein>
    <recommendedName>
        <fullName evidence="2">TNase-like domain-containing protein</fullName>
    </recommendedName>
</protein>
<dbReference type="SUPFAM" id="SSF50199">
    <property type="entry name" value="Staphylococcal nuclease"/>
    <property type="match status" value="1"/>
</dbReference>
<proteinExistence type="predicted"/>